<evidence type="ECO:0000256" key="1">
    <source>
        <dbReference type="SAM" id="Coils"/>
    </source>
</evidence>
<dbReference type="KEGG" id="vg:75691173"/>
<dbReference type="Proteomes" id="UP000827427">
    <property type="component" value="Segment"/>
</dbReference>
<keyword evidence="3" id="KW-1185">Reference proteome</keyword>
<gene>
    <name evidence="2" type="primary">gp_16509</name>
</gene>
<dbReference type="RefSeq" id="YP_010359311.1">
    <property type="nucleotide sequence ID" value="NC_062771.1"/>
</dbReference>
<evidence type="ECO:0000313" key="2">
    <source>
        <dbReference type="EMBL" id="QWM89739.1"/>
    </source>
</evidence>
<dbReference type="Gene3D" id="1.20.58.1160">
    <property type="match status" value="1"/>
</dbReference>
<reference evidence="2 3" key="1">
    <citation type="submission" date="2021-04" db="EMBL/GenBank/DDBJ databases">
        <authorList>
            <person name="Shkoporov A.N."/>
            <person name="Stockdale S.R."/>
            <person name="Guerin E."/>
            <person name="Ross R.P."/>
            <person name="Hill C."/>
        </authorList>
    </citation>
    <scope>NUCLEOTIDE SEQUENCE [LARGE SCALE GENOMIC DNA]</scope>
    <source>
        <strain evidence="3">cr99_1</strain>
    </source>
</reference>
<feature type="coiled-coil region" evidence="1">
    <location>
        <begin position="426"/>
        <end position="460"/>
    </location>
</feature>
<proteinExistence type="predicted"/>
<accession>A0AAE7V2H7</accession>
<evidence type="ECO:0000313" key="3">
    <source>
        <dbReference type="Proteomes" id="UP000827427"/>
    </source>
</evidence>
<dbReference type="EMBL" id="MZ130481">
    <property type="protein sequence ID" value="QWM89739.1"/>
    <property type="molecule type" value="Genomic_DNA"/>
</dbReference>
<keyword evidence="1" id="KW-0175">Coiled coil</keyword>
<protein>
    <submittedName>
        <fullName evidence="2">Tail protein</fullName>
    </submittedName>
</protein>
<name>A0AAE7V2H7_9CAUD</name>
<sequence>MKTIEEELGKVSLTCNGQWNDRPYERLCIVHDGFYASYISRKAVPAGIPLSNEEYWQPIAKLREDLVIDYETFKKEILELIAVVQRGLKAARIVVSTMEDRDALTWEQIGVGCEVYVIETKKSYILDEITPVNNAKKWHLEADSEIGSKFVESFSGMFPRAIAERAVADEFGINIQDNYLRRNVVVNYMAQVLKQYFEDNAVQILEGQITPDMLSESVKQMFTASQITNAADEEDLTVVDNLLKFADKDYNVNDYSGKARKYLRKNMISGVNTLTQDMINEPNTIYILQYDYCLAGQTIELPDNSIILWRGGRLYDGAVKLNKCRLLSNYRQEDMFDKETISLDGDWAKGQILYHPLDLGEDNKQVEITGWGGSYTNDFYWFWDGEKWVSMGFDLSVYLTRAEFEAFLEKLREEMEKFYAWLLEELRKINEHLELHDQQISNLQQEVSNINTRIDNLITEYNAKFTDIYNKIGDLNSSVEGSINNLEQYINNKIEEILNKIDQSGGNISNEYKQYFEDNYVSMFKNMIKAGTNITFVENSDGTITINATGGGSGGGGLTEQEVRDIVNSMLNNYYTKSEINDIIAGIEGGGGSGGDGTHNVMSTTQLGEARTGKYLTMSKFADSETKPSRLDVDFNTLYTDIKNKLVNDGFGSGGSGGGTTGGVTATQVQTWIAAVMPIGSIMLWDTTTPPTGWEIYTAAQGRFVMGHISGGINIYNNPKQNTLDWSTVLKNVGDTYDPATPGLNIGAYGFYIGGTDLPLHQHAIAASSGKCGDGNHHVVVPSNWRANDHGRSLDQDCRNTYPYGTTKTNYWDLNINKNTNWYMTGPNISRNGEMVWTQISTDNWTGDYLAINKLLPTVALHYIKRVSNPW</sequence>
<dbReference type="GeneID" id="75691173"/>
<organism evidence="2 3">
    <name type="scientific">uncultured phage cr99_1</name>
    <dbReference type="NCBI Taxonomy" id="2986399"/>
    <lineage>
        <taxon>Viruses</taxon>
        <taxon>Duplodnaviria</taxon>
        <taxon>Heunggongvirae</taxon>
        <taxon>Uroviricota</taxon>
        <taxon>Caudoviricetes</taxon>
        <taxon>Crassvirales</taxon>
        <taxon>Intestiviridae</taxon>
        <taxon>Crudevirinae</taxon>
        <taxon>Carjivirus</taxon>
        <taxon>Carjivirus hominis</taxon>
    </lineage>
</organism>